<dbReference type="SUPFAM" id="SSF56436">
    <property type="entry name" value="C-type lectin-like"/>
    <property type="match status" value="1"/>
</dbReference>
<sequence>MLILVILLFALANGCNIRPKCEDGWIQIQRQLGVWCAKIVHQSDYWSKCRNKGGRRSSIESLDEMNIYLNELKSMGESYAYLNMSIVPECWCGSSTCPVTETCPIPSMWQWNDKFTVSNELMSRVEPYYNNSYGVYNMLLTTENELGLTDRRGIVVNTSLCGKEGIS</sequence>
<organism evidence="2 3">
    <name type="scientific">Caenorhabditis angaria</name>
    <dbReference type="NCBI Taxonomy" id="860376"/>
    <lineage>
        <taxon>Eukaryota</taxon>
        <taxon>Metazoa</taxon>
        <taxon>Ecdysozoa</taxon>
        <taxon>Nematoda</taxon>
        <taxon>Chromadorea</taxon>
        <taxon>Rhabditida</taxon>
        <taxon>Rhabditina</taxon>
        <taxon>Rhabditomorpha</taxon>
        <taxon>Rhabditoidea</taxon>
        <taxon>Rhabditidae</taxon>
        <taxon>Peloderinae</taxon>
        <taxon>Caenorhabditis</taxon>
    </lineage>
</organism>
<proteinExistence type="predicted"/>
<keyword evidence="1" id="KW-0732">Signal</keyword>
<gene>
    <name evidence="2" type="ORF">CAMP_LOCUS9700</name>
</gene>
<comment type="caution">
    <text evidence="2">The sequence shown here is derived from an EMBL/GenBank/DDBJ whole genome shotgun (WGS) entry which is preliminary data.</text>
</comment>
<dbReference type="InterPro" id="IPR016187">
    <property type="entry name" value="CTDL_fold"/>
</dbReference>
<name>A0A9P1ILF8_9PELO</name>
<dbReference type="InterPro" id="IPR016186">
    <property type="entry name" value="C-type_lectin-like/link_sf"/>
</dbReference>
<dbReference type="Gene3D" id="3.10.100.10">
    <property type="entry name" value="Mannose-Binding Protein A, subunit A"/>
    <property type="match status" value="1"/>
</dbReference>
<dbReference type="Proteomes" id="UP001152747">
    <property type="component" value="Unassembled WGS sequence"/>
</dbReference>
<dbReference type="EMBL" id="CANHGI010000004">
    <property type="protein sequence ID" value="CAI5447063.1"/>
    <property type="molecule type" value="Genomic_DNA"/>
</dbReference>
<evidence type="ECO:0000313" key="2">
    <source>
        <dbReference type="EMBL" id="CAI5447063.1"/>
    </source>
</evidence>
<protein>
    <submittedName>
        <fullName evidence="2">Uncharacterized protein</fullName>
    </submittedName>
</protein>
<accession>A0A9P1ILF8</accession>
<reference evidence="2" key="1">
    <citation type="submission" date="2022-11" db="EMBL/GenBank/DDBJ databases">
        <authorList>
            <person name="Kikuchi T."/>
        </authorList>
    </citation>
    <scope>NUCLEOTIDE SEQUENCE</scope>
    <source>
        <strain evidence="2">PS1010</strain>
    </source>
</reference>
<evidence type="ECO:0000313" key="3">
    <source>
        <dbReference type="Proteomes" id="UP001152747"/>
    </source>
</evidence>
<feature type="chain" id="PRO_5040445761" evidence="1">
    <location>
        <begin position="18"/>
        <end position="167"/>
    </location>
</feature>
<keyword evidence="3" id="KW-1185">Reference proteome</keyword>
<evidence type="ECO:0000256" key="1">
    <source>
        <dbReference type="SAM" id="SignalP"/>
    </source>
</evidence>
<dbReference type="AlphaFoldDB" id="A0A9P1ILF8"/>
<feature type="signal peptide" evidence="1">
    <location>
        <begin position="1"/>
        <end position="17"/>
    </location>
</feature>